<keyword evidence="3" id="KW-0966">Cell projection</keyword>
<dbReference type="InterPro" id="IPR009926">
    <property type="entry name" value="T3SS_YcgR_PilZN"/>
</dbReference>
<dbReference type="Proteomes" id="UP001310386">
    <property type="component" value="Unassembled WGS sequence"/>
</dbReference>
<evidence type="ECO:0000313" key="4">
    <source>
        <dbReference type="Proteomes" id="UP001310386"/>
    </source>
</evidence>
<evidence type="ECO:0000259" key="1">
    <source>
        <dbReference type="Pfam" id="PF07238"/>
    </source>
</evidence>
<name>A0ABU5ZJY2_9BACL</name>
<keyword evidence="4" id="KW-1185">Reference proteome</keyword>
<feature type="domain" description="Type III secretion system flagellar brake protein YcgR PilZN" evidence="2">
    <location>
        <begin position="4"/>
        <end position="93"/>
    </location>
</feature>
<reference evidence="3" key="1">
    <citation type="submission" date="2023-12" db="EMBL/GenBank/DDBJ databases">
        <title>Fervidustalea candida gen. nov., sp. nov., a novel member of the family Paenibacillaceae isolated from a geothermal area.</title>
        <authorList>
            <person name="Li W.-J."/>
            <person name="Jiao J.-Y."/>
            <person name="Chen Y."/>
        </authorList>
    </citation>
    <scope>NUCLEOTIDE SEQUENCE</scope>
    <source>
        <strain evidence="3">SYSU GA230002</strain>
    </source>
</reference>
<evidence type="ECO:0000313" key="3">
    <source>
        <dbReference type="EMBL" id="MEB3102800.1"/>
    </source>
</evidence>
<accession>A0ABU5ZJY2</accession>
<feature type="domain" description="PilZ" evidence="1">
    <location>
        <begin position="102"/>
        <end position="209"/>
    </location>
</feature>
<organism evidence="3 4">
    <name type="scientific">Ferviditalea candida</name>
    <dbReference type="NCBI Taxonomy" id="3108399"/>
    <lineage>
        <taxon>Bacteria</taxon>
        <taxon>Bacillati</taxon>
        <taxon>Bacillota</taxon>
        <taxon>Bacilli</taxon>
        <taxon>Bacillales</taxon>
        <taxon>Paenibacillaceae</taxon>
        <taxon>Ferviditalea</taxon>
    </lineage>
</organism>
<dbReference type="SUPFAM" id="SSF141371">
    <property type="entry name" value="PilZ domain-like"/>
    <property type="match status" value="1"/>
</dbReference>
<dbReference type="EMBL" id="JAYJLD010000022">
    <property type="protein sequence ID" value="MEB3102800.1"/>
    <property type="molecule type" value="Genomic_DNA"/>
</dbReference>
<keyword evidence="3" id="KW-0282">Flagellum</keyword>
<gene>
    <name evidence="3" type="ORF">VF724_14120</name>
</gene>
<dbReference type="Gene3D" id="2.40.10.220">
    <property type="entry name" value="predicted glycosyltransferase like domains"/>
    <property type="match status" value="1"/>
</dbReference>
<dbReference type="InterPro" id="IPR009875">
    <property type="entry name" value="PilZ_domain"/>
</dbReference>
<protein>
    <submittedName>
        <fullName evidence="3">Flagellar brake domain-containing protein</fullName>
    </submittedName>
</protein>
<keyword evidence="3" id="KW-0969">Cilium</keyword>
<dbReference type="RefSeq" id="WP_371754922.1">
    <property type="nucleotide sequence ID" value="NZ_JAYJLD010000022.1"/>
</dbReference>
<evidence type="ECO:0000259" key="2">
    <source>
        <dbReference type="Pfam" id="PF12945"/>
    </source>
</evidence>
<dbReference type="Pfam" id="PF07238">
    <property type="entry name" value="PilZ"/>
    <property type="match status" value="1"/>
</dbReference>
<dbReference type="Pfam" id="PF12945">
    <property type="entry name" value="PilZNR"/>
    <property type="match status" value="1"/>
</dbReference>
<sequence>MLPKINDILFIQVNSVDEEEAQKEFKSRIADIRDEVMSIEIPIEVRTGRLKKLYTGDQLSIYYMSEGGVKNYFNTQVEGFKRDVISLVLIRKPKPEAITKVQRRTFLRVPAELEISVKLADHHQFLAITEDVGGGGISMLCDGKEPIMQKDAVSCWLLIPYRNGTVDHVPFKAEVVRTKELDTGRRLVMLGFTEISDADRQKVIRYCFERQLELRKN</sequence>
<comment type="caution">
    <text evidence="3">The sequence shown here is derived from an EMBL/GenBank/DDBJ whole genome shotgun (WGS) entry which is preliminary data.</text>
</comment>
<proteinExistence type="predicted"/>